<dbReference type="Proteomes" id="UP001597114">
    <property type="component" value="Unassembled WGS sequence"/>
</dbReference>
<feature type="compositionally biased region" description="Basic and acidic residues" evidence="1">
    <location>
        <begin position="205"/>
        <end position="219"/>
    </location>
</feature>
<evidence type="ECO:0000313" key="2">
    <source>
        <dbReference type="EMBL" id="MFD1517372.1"/>
    </source>
</evidence>
<organism evidence="2 3">
    <name type="scientific">Pseudonocardia yunnanensis</name>
    <dbReference type="NCBI Taxonomy" id="58107"/>
    <lineage>
        <taxon>Bacteria</taxon>
        <taxon>Bacillati</taxon>
        <taxon>Actinomycetota</taxon>
        <taxon>Actinomycetes</taxon>
        <taxon>Pseudonocardiales</taxon>
        <taxon>Pseudonocardiaceae</taxon>
        <taxon>Pseudonocardia</taxon>
    </lineage>
</organism>
<dbReference type="InterPro" id="IPR018721">
    <property type="entry name" value="DUF2252"/>
</dbReference>
<comment type="caution">
    <text evidence="2">The sequence shown here is derived from an EMBL/GenBank/DDBJ whole genome shotgun (WGS) entry which is preliminary data.</text>
</comment>
<dbReference type="PANTHER" id="PTHR39441">
    <property type="entry name" value="DUF2252 DOMAIN-CONTAINING PROTEIN"/>
    <property type="match status" value="1"/>
</dbReference>
<proteinExistence type="predicted"/>
<sequence length="510" mass="57036">MAVRKISHPSVDERKAMGSEARERAPLSSHTKWEPSSDRPDPVALLEKQDATREPDLVPVRHGRMMVSPLTFYRGAAKIMAADLADTPVAGLEAQLCGDAHLSNFGLFASPERLLLFDVNDFDETLPGPFEYDVKRMAASFTIAGRNNGFSKADTRDVTLASVRAYREAMASFAQMGTMDIWYAHLDEDELRASIRSVVSGTATQEKKARKEEKTDKREKRPKKQEKRAEKKEKSAKKGEKATKTAEKLADKIMTKAHTRDSLQALSKLGEMVDGKYRIVSQPPIVVPARDLAASYGLSPDEVMPAIQEQFRAYRATLEDNRRKLLERFQVVDAARKVVGVGSVGTRAFIVLLQGRDAQDPLFLQVKEATASVLEGHLPKSRYRQHGERVVQGQRMMQASSDIYLGWAKGLDTRRQFYWRQLRDMKGSLDVEMARPVGLTFYARICGWALARAHARSGDPIAIAEYLGDGDTFDKSITDFSERYADQNEQDYQQFVNAVGSGRLKAVEGV</sequence>
<feature type="compositionally biased region" description="Basic and acidic residues" evidence="1">
    <location>
        <begin position="227"/>
        <end position="245"/>
    </location>
</feature>
<protein>
    <submittedName>
        <fullName evidence="2">DUF2252 domain-containing protein</fullName>
    </submittedName>
</protein>
<name>A0ABW4ER31_9PSEU</name>
<dbReference type="EMBL" id="JBHUCO010000008">
    <property type="protein sequence ID" value="MFD1517372.1"/>
    <property type="molecule type" value="Genomic_DNA"/>
</dbReference>
<accession>A0ABW4ER31</accession>
<evidence type="ECO:0000256" key="1">
    <source>
        <dbReference type="SAM" id="MobiDB-lite"/>
    </source>
</evidence>
<feature type="compositionally biased region" description="Basic and acidic residues" evidence="1">
    <location>
        <begin position="10"/>
        <end position="42"/>
    </location>
</feature>
<gene>
    <name evidence="2" type="ORF">ACFSJD_07740</name>
</gene>
<dbReference type="Pfam" id="PF10009">
    <property type="entry name" value="DUF2252"/>
    <property type="match status" value="1"/>
</dbReference>
<keyword evidence="3" id="KW-1185">Reference proteome</keyword>
<feature type="region of interest" description="Disordered" evidence="1">
    <location>
        <begin position="1"/>
        <end position="42"/>
    </location>
</feature>
<dbReference type="RefSeq" id="WP_344722708.1">
    <property type="nucleotide sequence ID" value="NZ_BAAAUS010000013.1"/>
</dbReference>
<reference evidence="3" key="1">
    <citation type="journal article" date="2019" name="Int. J. Syst. Evol. Microbiol.">
        <title>The Global Catalogue of Microorganisms (GCM) 10K type strain sequencing project: providing services to taxonomists for standard genome sequencing and annotation.</title>
        <authorList>
            <consortium name="The Broad Institute Genomics Platform"/>
            <consortium name="The Broad Institute Genome Sequencing Center for Infectious Disease"/>
            <person name="Wu L."/>
            <person name="Ma J."/>
        </authorList>
    </citation>
    <scope>NUCLEOTIDE SEQUENCE [LARGE SCALE GENOMIC DNA]</scope>
    <source>
        <strain evidence="3">CCM 7043</strain>
    </source>
</reference>
<evidence type="ECO:0000313" key="3">
    <source>
        <dbReference type="Proteomes" id="UP001597114"/>
    </source>
</evidence>
<feature type="region of interest" description="Disordered" evidence="1">
    <location>
        <begin position="200"/>
        <end position="245"/>
    </location>
</feature>
<dbReference type="PANTHER" id="PTHR39441:SF1">
    <property type="entry name" value="DUF2252 DOMAIN-CONTAINING PROTEIN"/>
    <property type="match status" value="1"/>
</dbReference>